<protein>
    <submittedName>
        <fullName evidence="2">Putative signal peptide protein</fullName>
    </submittedName>
</protein>
<feature type="transmembrane region" description="Helical" evidence="1">
    <location>
        <begin position="6"/>
        <end position="24"/>
    </location>
</feature>
<sequence>MSFCFWWFFNVFGDFLFCVLIKKIENFREKNYEIKKLSDGK</sequence>
<evidence type="ECO:0000256" key="1">
    <source>
        <dbReference type="SAM" id="Phobius"/>
    </source>
</evidence>
<comment type="caution">
    <text evidence="2">The sequence shown here is derived from an EMBL/GenBank/DDBJ whole genome shotgun (WGS) entry which is preliminary data.</text>
</comment>
<keyword evidence="1" id="KW-0812">Transmembrane</keyword>
<name>A0A0L6UNW2_9BASI</name>
<proteinExistence type="predicted"/>
<dbReference type="Proteomes" id="UP000037035">
    <property type="component" value="Unassembled WGS sequence"/>
</dbReference>
<dbReference type="VEuPathDB" id="FungiDB:VP01_453g25"/>
<organism evidence="2 3">
    <name type="scientific">Puccinia sorghi</name>
    <dbReference type="NCBI Taxonomy" id="27349"/>
    <lineage>
        <taxon>Eukaryota</taxon>
        <taxon>Fungi</taxon>
        <taxon>Dikarya</taxon>
        <taxon>Basidiomycota</taxon>
        <taxon>Pucciniomycotina</taxon>
        <taxon>Pucciniomycetes</taxon>
        <taxon>Pucciniales</taxon>
        <taxon>Pucciniaceae</taxon>
        <taxon>Puccinia</taxon>
    </lineage>
</organism>
<evidence type="ECO:0000313" key="3">
    <source>
        <dbReference type="Proteomes" id="UP000037035"/>
    </source>
</evidence>
<accession>A0A0L6UNW2</accession>
<dbReference type="EMBL" id="LAVV01009657">
    <property type="protein sequence ID" value="KNZ50233.1"/>
    <property type="molecule type" value="Genomic_DNA"/>
</dbReference>
<keyword evidence="3" id="KW-1185">Reference proteome</keyword>
<gene>
    <name evidence="2" type="ORF">VP01_453g25</name>
</gene>
<dbReference type="AlphaFoldDB" id="A0A0L6UNW2"/>
<reference evidence="2 3" key="1">
    <citation type="submission" date="2015-08" db="EMBL/GenBank/DDBJ databases">
        <title>Next Generation Sequencing and Analysis of the Genome of Puccinia sorghi L Schw, the Causal Agent of Maize Common Rust.</title>
        <authorList>
            <person name="Rochi L."/>
            <person name="Burguener G."/>
            <person name="Darino M."/>
            <person name="Turjanski A."/>
            <person name="Kreff E."/>
            <person name="Dieguez M.J."/>
            <person name="Sacco F."/>
        </authorList>
    </citation>
    <scope>NUCLEOTIDE SEQUENCE [LARGE SCALE GENOMIC DNA]</scope>
    <source>
        <strain evidence="2 3">RO10H11247</strain>
    </source>
</reference>
<keyword evidence="1" id="KW-1133">Transmembrane helix</keyword>
<keyword evidence="1" id="KW-0472">Membrane</keyword>
<evidence type="ECO:0000313" key="2">
    <source>
        <dbReference type="EMBL" id="KNZ50233.1"/>
    </source>
</evidence>